<evidence type="ECO:0000256" key="1">
    <source>
        <dbReference type="SAM" id="SignalP"/>
    </source>
</evidence>
<dbReference type="WBParaSite" id="ACRNAN_Path_800.g3030.t1">
    <property type="protein sequence ID" value="ACRNAN_Path_800.g3030.t1"/>
    <property type="gene ID" value="ACRNAN_Path_800.g3030"/>
</dbReference>
<sequence>MISVWMTFFTSLIISIVAQPWYQITQAEETATNTSLLQFPPDFKCEAGKECSTTLDCSTGLSCFQATSNSSGCCLKALKPNETGCFLDDQCKRACESSHCDKIQSPARCLCDSGRHFLFNKCWKKCPEFALSEPITDEKGFSRCVLKVDTGAALNYMRRFRRQLRSAFC</sequence>
<proteinExistence type="predicted"/>
<reference evidence="3" key="1">
    <citation type="submission" date="2022-11" db="UniProtKB">
        <authorList>
            <consortium name="WormBaseParasite"/>
        </authorList>
    </citation>
    <scope>IDENTIFICATION</scope>
</reference>
<accession>A0A914CBX7</accession>
<organism evidence="2 3">
    <name type="scientific">Acrobeloides nanus</name>
    <dbReference type="NCBI Taxonomy" id="290746"/>
    <lineage>
        <taxon>Eukaryota</taxon>
        <taxon>Metazoa</taxon>
        <taxon>Ecdysozoa</taxon>
        <taxon>Nematoda</taxon>
        <taxon>Chromadorea</taxon>
        <taxon>Rhabditida</taxon>
        <taxon>Tylenchina</taxon>
        <taxon>Cephalobomorpha</taxon>
        <taxon>Cephaloboidea</taxon>
        <taxon>Cephalobidae</taxon>
        <taxon>Acrobeloides</taxon>
    </lineage>
</organism>
<name>A0A914CBX7_9BILA</name>
<feature type="signal peptide" evidence="1">
    <location>
        <begin position="1"/>
        <end position="18"/>
    </location>
</feature>
<feature type="chain" id="PRO_5037387136" evidence="1">
    <location>
        <begin position="19"/>
        <end position="169"/>
    </location>
</feature>
<dbReference type="Proteomes" id="UP000887540">
    <property type="component" value="Unplaced"/>
</dbReference>
<evidence type="ECO:0000313" key="2">
    <source>
        <dbReference type="Proteomes" id="UP000887540"/>
    </source>
</evidence>
<evidence type="ECO:0000313" key="3">
    <source>
        <dbReference type="WBParaSite" id="ACRNAN_Path_800.g3030.t1"/>
    </source>
</evidence>
<keyword evidence="1" id="KW-0732">Signal</keyword>
<keyword evidence="2" id="KW-1185">Reference proteome</keyword>
<protein>
    <submittedName>
        <fullName evidence="3">Uncharacterized protein</fullName>
    </submittedName>
</protein>
<dbReference type="AlphaFoldDB" id="A0A914CBX7"/>